<dbReference type="AlphaFoldDB" id="A0A319FHQ4"/>
<organism evidence="1 2">
    <name type="scientific">Aspergillus sclerotiicarbonarius (strain CBS 121057 / IBT 28362)</name>
    <dbReference type="NCBI Taxonomy" id="1448318"/>
    <lineage>
        <taxon>Eukaryota</taxon>
        <taxon>Fungi</taxon>
        <taxon>Dikarya</taxon>
        <taxon>Ascomycota</taxon>
        <taxon>Pezizomycotina</taxon>
        <taxon>Eurotiomycetes</taxon>
        <taxon>Eurotiomycetidae</taxon>
        <taxon>Eurotiales</taxon>
        <taxon>Aspergillaceae</taxon>
        <taxon>Aspergillus</taxon>
        <taxon>Aspergillus subgen. Circumdati</taxon>
    </lineage>
</organism>
<evidence type="ECO:0000313" key="2">
    <source>
        <dbReference type="Proteomes" id="UP000248423"/>
    </source>
</evidence>
<evidence type="ECO:0000313" key="1">
    <source>
        <dbReference type="EMBL" id="PYI06713.1"/>
    </source>
</evidence>
<name>A0A319FHQ4_ASPSB</name>
<dbReference type="EMBL" id="KZ826347">
    <property type="protein sequence ID" value="PYI06713.1"/>
    <property type="molecule type" value="Genomic_DNA"/>
</dbReference>
<dbReference type="Proteomes" id="UP000248423">
    <property type="component" value="Unassembled WGS sequence"/>
</dbReference>
<reference evidence="1 2" key="1">
    <citation type="submission" date="2018-02" db="EMBL/GenBank/DDBJ databases">
        <title>The genomes of Aspergillus section Nigri reveals drivers in fungal speciation.</title>
        <authorList>
            <consortium name="DOE Joint Genome Institute"/>
            <person name="Vesth T.C."/>
            <person name="Nybo J."/>
            <person name="Theobald S."/>
            <person name="Brandl J."/>
            <person name="Frisvad J.C."/>
            <person name="Nielsen K.F."/>
            <person name="Lyhne E.K."/>
            <person name="Kogle M.E."/>
            <person name="Kuo A."/>
            <person name="Riley R."/>
            <person name="Clum A."/>
            <person name="Nolan M."/>
            <person name="Lipzen A."/>
            <person name="Salamov A."/>
            <person name="Henrissat B."/>
            <person name="Wiebenga A."/>
            <person name="De vries R.P."/>
            <person name="Grigoriev I.V."/>
            <person name="Mortensen U.H."/>
            <person name="Andersen M.R."/>
            <person name="Baker S.E."/>
        </authorList>
    </citation>
    <scope>NUCLEOTIDE SEQUENCE [LARGE SCALE GENOMIC DNA]</scope>
    <source>
        <strain evidence="1 2">CBS 121057</strain>
    </source>
</reference>
<dbReference type="VEuPathDB" id="FungiDB:BO78DRAFT_342768"/>
<feature type="non-terminal residue" evidence="1">
    <location>
        <position position="1"/>
    </location>
</feature>
<sequence>LSLLSATRATPLSARAESIKITTWSGNNCEGSSANPSIVGSGESCFESLPGASFDVDTANNKCKITTWSGTNCEGSSAVFAGDVQGCIGIPFGSVSIDC</sequence>
<gene>
    <name evidence="1" type="ORF">BO78DRAFT_342768</name>
</gene>
<dbReference type="OrthoDB" id="4817121at2759"/>
<accession>A0A319FHQ4</accession>
<proteinExistence type="predicted"/>
<keyword evidence="2" id="KW-1185">Reference proteome</keyword>
<protein>
    <submittedName>
        <fullName evidence="1">Uncharacterized protein</fullName>
    </submittedName>
</protein>